<feature type="signal peptide" evidence="1">
    <location>
        <begin position="1"/>
        <end position="17"/>
    </location>
</feature>
<evidence type="ECO:0000256" key="1">
    <source>
        <dbReference type="SAM" id="SignalP"/>
    </source>
</evidence>
<organism evidence="2">
    <name type="scientific">Pseudoalteromonas translucida KMM 520</name>
    <dbReference type="NCBI Taxonomy" id="1315283"/>
    <lineage>
        <taxon>Bacteria</taxon>
        <taxon>Pseudomonadati</taxon>
        <taxon>Pseudomonadota</taxon>
        <taxon>Gammaproteobacteria</taxon>
        <taxon>Alteromonadales</taxon>
        <taxon>Pseudoalteromonadaceae</taxon>
        <taxon>Pseudoalteromonas</taxon>
    </lineage>
</organism>
<dbReference type="AlphaFoldDB" id="A0A0U2MQX5"/>
<dbReference type="OrthoDB" id="9772295at2"/>
<dbReference type="KEGG" id="ptn:PTRA_a2682"/>
<dbReference type="PANTHER" id="PTHR43737">
    <property type="entry name" value="BLL7424 PROTEIN"/>
    <property type="match status" value="1"/>
</dbReference>
<dbReference type="PANTHER" id="PTHR43737:SF1">
    <property type="entry name" value="DUF1501 DOMAIN-CONTAINING PROTEIN"/>
    <property type="match status" value="1"/>
</dbReference>
<evidence type="ECO:0000313" key="2">
    <source>
        <dbReference type="EMBL" id="ALS33748.1"/>
    </source>
</evidence>
<reference evidence="2 3" key="1">
    <citation type="submission" date="2015-03" db="EMBL/GenBank/DDBJ databases">
        <authorList>
            <person name="Murphy D."/>
        </authorList>
    </citation>
    <scope>NUCLEOTIDE SEQUENCE [LARGE SCALE GENOMIC DNA]</scope>
    <source>
        <strain evidence="2 3">KMM 520</strain>
    </source>
</reference>
<proteinExistence type="predicted"/>
<dbReference type="RefSeq" id="WP_058373901.1">
    <property type="nucleotide sequence ID" value="NZ_CP011034.1"/>
</dbReference>
<feature type="chain" id="PRO_5006831327" description="Ig-like domain-containing protein" evidence="1">
    <location>
        <begin position="18"/>
        <end position="643"/>
    </location>
</feature>
<dbReference type="PATRIC" id="fig|1315283.4.peg.2339"/>
<accession>A0A0U2MQX5</accession>
<evidence type="ECO:0008006" key="4">
    <source>
        <dbReference type="Google" id="ProtNLM"/>
    </source>
</evidence>
<protein>
    <recommendedName>
        <fullName evidence="4">Ig-like domain-containing protein</fullName>
    </recommendedName>
</protein>
<sequence length="643" mass="71487">MYYRTFLLTISALYLCACGGSSSGSDVGSGSAETPIVSENTPPTLSVTNNVNDIVSGQVVELSAIASDADGTISSIVWEQTAGHKVLNAPVNASSVTITLPDAQSYAAMEYVFSVTATDNEGATNVKTVSFVARNSMDEIAAARILHQGTMGPTLKEIRQAQGLSELQWLKQQMALPINYHSRYLVKTPGQTNFQYINRIDAWWKGVLHSDDQLRQRVAFALSQILVVSDANGNVGSQPEGMINYYDILLKHTFGNYRDLLEDVTLSPIMGTFLSHLGNEKANDELNIRPDENYAREVMQLFTIGLEELNLDATPKLDAQGNTIATYGQPQIQGFARVFTGWTFAGSETFKQKNNNFIQPMKAFSEYHSSKQKTLLSGEIIPAGYGPEETLKIALDNLFNHNNVAPFISKQLIQRLITSNPTAQYVARVASVFNDNGAGVRGDLAAVITAIYLDDEARHFGSVLNYQGKLKEPLLTTIQFWRNLDAKSAIGYYNTWGLYNTYGQGPMESSSVFNFFRPDYQPTYLRNEGLVAPELQIASDATLIGIMNKHYSDLMWRAAEGNTSLVPKIIYVFIKDDMNHLKNKGIHSLLDQYNILYFAGSMSRETRQALVDLDAYFNDSQIRQRISYLLYMVAISPEFNLQY</sequence>
<gene>
    <name evidence="2" type="ORF">PTRA_a2682</name>
</gene>
<evidence type="ECO:0000313" key="3">
    <source>
        <dbReference type="Proteomes" id="UP000065261"/>
    </source>
</evidence>
<dbReference type="Proteomes" id="UP000065261">
    <property type="component" value="Chromosome I"/>
</dbReference>
<dbReference type="InterPro" id="IPR014917">
    <property type="entry name" value="DUF1800"/>
</dbReference>
<dbReference type="Pfam" id="PF08811">
    <property type="entry name" value="DUF1800"/>
    <property type="match status" value="1"/>
</dbReference>
<keyword evidence="1" id="KW-0732">Signal</keyword>
<dbReference type="EMBL" id="CP011034">
    <property type="protein sequence ID" value="ALS33748.1"/>
    <property type="molecule type" value="Genomic_DNA"/>
</dbReference>
<name>A0A0U2MQX5_9GAMM</name>
<dbReference type="Pfam" id="PF22352">
    <property type="entry name" value="K319L-like_PKD"/>
    <property type="match status" value="1"/>
</dbReference>
<dbReference type="Gene3D" id="2.60.40.3010">
    <property type="match status" value="1"/>
</dbReference>